<dbReference type="PANTHER" id="PTHR35458:SF8">
    <property type="entry name" value="SLR0650 PROTEIN"/>
    <property type="match status" value="1"/>
</dbReference>
<dbReference type="EMBL" id="LBVO01000063">
    <property type="protein sequence ID" value="KKQ86753.1"/>
    <property type="molecule type" value="Genomic_DNA"/>
</dbReference>
<name>A0A0G0L449_9BACT</name>
<dbReference type="Pfam" id="PF01936">
    <property type="entry name" value="NYN"/>
    <property type="match status" value="1"/>
</dbReference>
<dbReference type="InterPro" id="IPR047140">
    <property type="entry name" value="LabA"/>
</dbReference>
<reference evidence="2 3" key="1">
    <citation type="journal article" date="2015" name="Nature">
        <title>rRNA introns, odd ribosomes, and small enigmatic genomes across a large radiation of phyla.</title>
        <authorList>
            <person name="Brown C.T."/>
            <person name="Hug L.A."/>
            <person name="Thomas B.C."/>
            <person name="Sharon I."/>
            <person name="Castelle C.J."/>
            <person name="Singh A."/>
            <person name="Wilkins M.J."/>
            <person name="Williams K.H."/>
            <person name="Banfield J.F."/>
        </authorList>
    </citation>
    <scope>NUCLEOTIDE SEQUENCE [LARGE SCALE GENOMIC DNA]</scope>
</reference>
<sequence length="178" mass="20478">MNSKALILIDGSNFYFKLKAQNFGNLLKFSFRDFAEMLAEKDKIIDARYYIGRVRQDGTKRVDKMVADQQRLFARLKKNNFRYVLGYLLKTDGVYHEKGVDVQIAIDIIEAAYENICDRIILISSDTDLIPAITKAIKKGKTVEYIGFSHQPSKAMMNCCSKYRLLTKNDIGRFIQSP</sequence>
<feature type="domain" description="NYN" evidence="1">
    <location>
        <begin position="5"/>
        <end position="163"/>
    </location>
</feature>
<evidence type="ECO:0000313" key="3">
    <source>
        <dbReference type="Proteomes" id="UP000033934"/>
    </source>
</evidence>
<evidence type="ECO:0000259" key="1">
    <source>
        <dbReference type="Pfam" id="PF01936"/>
    </source>
</evidence>
<protein>
    <recommendedName>
        <fullName evidence="1">NYN domain-containing protein</fullName>
    </recommendedName>
</protein>
<dbReference type="InterPro" id="IPR021139">
    <property type="entry name" value="NYN"/>
</dbReference>
<organism evidence="2 3">
    <name type="scientific">Berkelbacteria bacterium GW2011_GWA2_38_9</name>
    <dbReference type="NCBI Taxonomy" id="1618334"/>
    <lineage>
        <taxon>Bacteria</taxon>
        <taxon>Candidatus Berkelbacteria</taxon>
    </lineage>
</organism>
<dbReference type="Gene3D" id="3.40.50.1010">
    <property type="entry name" value="5'-nuclease"/>
    <property type="match status" value="1"/>
</dbReference>
<comment type="caution">
    <text evidence="2">The sequence shown here is derived from an EMBL/GenBank/DDBJ whole genome shotgun (WGS) entry which is preliminary data.</text>
</comment>
<evidence type="ECO:0000313" key="2">
    <source>
        <dbReference type="EMBL" id="KKQ86753.1"/>
    </source>
</evidence>
<proteinExistence type="predicted"/>
<dbReference type="PANTHER" id="PTHR35458">
    <property type="entry name" value="SLR0755 PROTEIN"/>
    <property type="match status" value="1"/>
</dbReference>
<dbReference type="Proteomes" id="UP000033934">
    <property type="component" value="Unassembled WGS sequence"/>
</dbReference>
<accession>A0A0G0L449</accession>
<gene>
    <name evidence="2" type="ORF">UT11_C0063G0003</name>
</gene>
<dbReference type="AlphaFoldDB" id="A0A0G0L449"/>
<dbReference type="GO" id="GO:0004540">
    <property type="term" value="F:RNA nuclease activity"/>
    <property type="evidence" value="ECO:0007669"/>
    <property type="project" value="InterPro"/>
</dbReference>